<evidence type="ECO:0000313" key="3">
    <source>
        <dbReference type="Proteomes" id="UP000016922"/>
    </source>
</evidence>
<accession>S3D7Q7</accession>
<sequence length="180" mass="20668">MDRAVAFNKKRDELVKPDRTTSPDKADELEILVAAYEEKDMQGRPSKLKRGFSAIRKTFRKIRKSNSLGYTEILSRHENDSKAEQDRKAEERRITMLNAYYHVLGAQEVLINGEEQGIRNVIETLGNLISSKPENRPLNEQIQDWSAELEHIIGSIEAVDKKAQIVELIRKMSAELCEMI</sequence>
<proteinExistence type="predicted"/>
<dbReference type="GeneID" id="19465220"/>
<dbReference type="RefSeq" id="XP_008079771.1">
    <property type="nucleotide sequence ID" value="XM_008081580.1"/>
</dbReference>
<name>S3D7Q7_GLAL2</name>
<evidence type="ECO:0000256" key="1">
    <source>
        <dbReference type="SAM" id="MobiDB-lite"/>
    </source>
</evidence>
<reference evidence="2 3" key="1">
    <citation type="journal article" date="2013" name="BMC Genomics">
        <title>Genomics-driven discovery of the pneumocandin biosynthetic gene cluster in the fungus Glarea lozoyensis.</title>
        <authorList>
            <person name="Chen L."/>
            <person name="Yue Q."/>
            <person name="Zhang X."/>
            <person name="Xiang M."/>
            <person name="Wang C."/>
            <person name="Li S."/>
            <person name="Che Y."/>
            <person name="Ortiz-Lopez F.J."/>
            <person name="Bills G.F."/>
            <person name="Liu X."/>
            <person name="An Z."/>
        </authorList>
    </citation>
    <scope>NUCLEOTIDE SEQUENCE [LARGE SCALE GENOMIC DNA]</scope>
    <source>
        <strain evidence="3">ATCC 20868 / MF5171</strain>
    </source>
</reference>
<dbReference type="HOGENOM" id="CLU_1496339_0_0_1"/>
<evidence type="ECO:0000313" key="2">
    <source>
        <dbReference type="EMBL" id="EPE33154.1"/>
    </source>
</evidence>
<gene>
    <name evidence="2" type="ORF">GLAREA_06166</name>
</gene>
<dbReference type="KEGG" id="glz:GLAREA_06166"/>
<organism evidence="2 3">
    <name type="scientific">Glarea lozoyensis (strain ATCC 20868 / MF5171)</name>
    <dbReference type="NCBI Taxonomy" id="1116229"/>
    <lineage>
        <taxon>Eukaryota</taxon>
        <taxon>Fungi</taxon>
        <taxon>Dikarya</taxon>
        <taxon>Ascomycota</taxon>
        <taxon>Pezizomycotina</taxon>
        <taxon>Leotiomycetes</taxon>
        <taxon>Helotiales</taxon>
        <taxon>Helotiaceae</taxon>
        <taxon>Glarea</taxon>
    </lineage>
</organism>
<protein>
    <submittedName>
        <fullName evidence="2">Uncharacterized protein</fullName>
    </submittedName>
</protein>
<dbReference type="AlphaFoldDB" id="S3D7Q7"/>
<keyword evidence="3" id="KW-1185">Reference proteome</keyword>
<feature type="region of interest" description="Disordered" evidence="1">
    <location>
        <begin position="1"/>
        <end position="22"/>
    </location>
</feature>
<dbReference type="Proteomes" id="UP000016922">
    <property type="component" value="Unassembled WGS sequence"/>
</dbReference>
<dbReference type="EMBL" id="KE145358">
    <property type="protein sequence ID" value="EPE33154.1"/>
    <property type="molecule type" value="Genomic_DNA"/>
</dbReference>